<proteinExistence type="inferred from homology"/>
<evidence type="ECO:0000256" key="4">
    <source>
        <dbReference type="ARBA" id="ARBA00030643"/>
    </source>
</evidence>
<protein>
    <recommendedName>
        <fullName evidence="2">peptide-methionine (S)-S-oxide reductase</fullName>
        <ecNumber evidence="2">1.8.4.11</ecNumber>
    </recommendedName>
    <alternativeName>
        <fullName evidence="4">Peptide-methionine (S)-S-oxide reductase</fullName>
    </alternativeName>
</protein>
<dbReference type="InterPro" id="IPR036509">
    <property type="entry name" value="Met_Sox_Rdtase_MsrA_sf"/>
</dbReference>
<dbReference type="InterPro" id="IPR002569">
    <property type="entry name" value="Met_Sox_Rdtase_MsrA_dom"/>
</dbReference>
<organism evidence="6 7">
    <name type="scientific">Rhizoclosmatium globosum</name>
    <dbReference type="NCBI Taxonomy" id="329046"/>
    <lineage>
        <taxon>Eukaryota</taxon>
        <taxon>Fungi</taxon>
        <taxon>Fungi incertae sedis</taxon>
        <taxon>Chytridiomycota</taxon>
        <taxon>Chytridiomycota incertae sedis</taxon>
        <taxon>Chytridiomycetes</taxon>
        <taxon>Chytridiales</taxon>
        <taxon>Chytriomycetaceae</taxon>
        <taxon>Rhizoclosmatium</taxon>
    </lineage>
</organism>
<feature type="domain" description="Peptide methionine sulphoxide reductase MsrA" evidence="5">
    <location>
        <begin position="24"/>
        <end position="176"/>
    </location>
</feature>
<evidence type="ECO:0000259" key="5">
    <source>
        <dbReference type="Pfam" id="PF01625"/>
    </source>
</evidence>
<accession>A0A1Y2BMY9</accession>
<dbReference type="AlphaFoldDB" id="A0A1Y2BMY9"/>
<dbReference type="PANTHER" id="PTHR43774:SF1">
    <property type="entry name" value="PEPTIDE METHIONINE SULFOXIDE REDUCTASE MSRA 2"/>
    <property type="match status" value="1"/>
</dbReference>
<gene>
    <name evidence="6" type="ORF">BCR33DRAFT_722224</name>
</gene>
<dbReference type="OrthoDB" id="77405at2759"/>
<evidence type="ECO:0000256" key="3">
    <source>
        <dbReference type="ARBA" id="ARBA00023002"/>
    </source>
</evidence>
<dbReference type="Gene3D" id="3.30.1060.10">
    <property type="entry name" value="Peptide methionine sulphoxide reductase MsrA"/>
    <property type="match status" value="1"/>
</dbReference>
<evidence type="ECO:0000256" key="2">
    <source>
        <dbReference type="ARBA" id="ARBA00012502"/>
    </source>
</evidence>
<dbReference type="PANTHER" id="PTHR43774">
    <property type="entry name" value="PEPTIDE METHIONINE SULFOXIDE REDUCTASE"/>
    <property type="match status" value="1"/>
</dbReference>
<dbReference type="NCBIfam" id="TIGR00401">
    <property type="entry name" value="msrA"/>
    <property type="match status" value="1"/>
</dbReference>
<keyword evidence="7" id="KW-1185">Reference proteome</keyword>
<evidence type="ECO:0000256" key="1">
    <source>
        <dbReference type="ARBA" id="ARBA00005591"/>
    </source>
</evidence>
<dbReference type="HAMAP" id="MF_01401">
    <property type="entry name" value="MsrA"/>
    <property type="match status" value="1"/>
</dbReference>
<dbReference type="GO" id="GO:0008113">
    <property type="term" value="F:peptide-methionine (S)-S-oxide reductase activity"/>
    <property type="evidence" value="ECO:0007669"/>
    <property type="project" value="UniProtKB-EC"/>
</dbReference>
<dbReference type="EC" id="1.8.4.11" evidence="2"/>
<dbReference type="SUPFAM" id="SSF55068">
    <property type="entry name" value="Peptide methionine sulfoxide reductase"/>
    <property type="match status" value="1"/>
</dbReference>
<evidence type="ECO:0000313" key="6">
    <source>
        <dbReference type="EMBL" id="ORY36128.1"/>
    </source>
</evidence>
<dbReference type="Proteomes" id="UP000193642">
    <property type="component" value="Unassembled WGS sequence"/>
</dbReference>
<name>A0A1Y2BMY9_9FUNG</name>
<comment type="similarity">
    <text evidence="1">Belongs to the MsrA Met sulfoxide reductase family.</text>
</comment>
<sequence>MGNSPSSNYVPPVRTPKDPNAQVATLGAGCFWGVEKSFRKKFGDKIQNVRVGYSGGSKDSPSYRQVCNGDTMHAEVVNFEYIESELPYETILDFFFRSHDPTTKNRQGNDSGTQYRSAIFYHSEEQKAIAEQVIKRVQPAFGNHNIATTLEPFRKFWDGEEYHQDYLAKNPHGYECATHFERTWARVAAQWGGVDISAQTGKGNEL</sequence>
<keyword evidence="3" id="KW-0560">Oxidoreductase</keyword>
<evidence type="ECO:0000313" key="7">
    <source>
        <dbReference type="Proteomes" id="UP000193642"/>
    </source>
</evidence>
<dbReference type="EMBL" id="MCGO01000057">
    <property type="protein sequence ID" value="ORY36128.1"/>
    <property type="molecule type" value="Genomic_DNA"/>
</dbReference>
<reference evidence="6 7" key="1">
    <citation type="submission" date="2016-07" db="EMBL/GenBank/DDBJ databases">
        <title>Pervasive Adenine N6-methylation of Active Genes in Fungi.</title>
        <authorList>
            <consortium name="DOE Joint Genome Institute"/>
            <person name="Mondo S.J."/>
            <person name="Dannebaum R.O."/>
            <person name="Kuo R.C."/>
            <person name="Labutti K."/>
            <person name="Haridas S."/>
            <person name="Kuo A."/>
            <person name="Salamov A."/>
            <person name="Ahrendt S.R."/>
            <person name="Lipzen A."/>
            <person name="Sullivan W."/>
            <person name="Andreopoulos W.B."/>
            <person name="Clum A."/>
            <person name="Lindquist E."/>
            <person name="Daum C."/>
            <person name="Ramamoorthy G.K."/>
            <person name="Gryganskyi A."/>
            <person name="Culley D."/>
            <person name="Magnuson J.K."/>
            <person name="James T.Y."/>
            <person name="O'Malley M.A."/>
            <person name="Stajich J.E."/>
            <person name="Spatafora J.W."/>
            <person name="Visel A."/>
            <person name="Grigoriev I.V."/>
        </authorList>
    </citation>
    <scope>NUCLEOTIDE SEQUENCE [LARGE SCALE GENOMIC DNA]</scope>
    <source>
        <strain evidence="6 7">JEL800</strain>
    </source>
</reference>
<dbReference type="Pfam" id="PF01625">
    <property type="entry name" value="PMSR"/>
    <property type="match status" value="1"/>
</dbReference>
<comment type="caution">
    <text evidence="6">The sequence shown here is derived from an EMBL/GenBank/DDBJ whole genome shotgun (WGS) entry which is preliminary data.</text>
</comment>
<dbReference type="STRING" id="329046.A0A1Y2BMY9"/>